<dbReference type="SUPFAM" id="SSF55455">
    <property type="entry name" value="SRF-like"/>
    <property type="match status" value="1"/>
</dbReference>
<evidence type="ECO:0000259" key="7">
    <source>
        <dbReference type="PROSITE" id="PS50066"/>
    </source>
</evidence>
<dbReference type="PROSITE" id="PS50066">
    <property type="entry name" value="MADS_BOX_2"/>
    <property type="match status" value="1"/>
</dbReference>
<dbReference type="PROSITE" id="PS51297">
    <property type="entry name" value="K_BOX"/>
    <property type="match status" value="1"/>
</dbReference>
<dbReference type="InterPro" id="IPR002100">
    <property type="entry name" value="TF_MADSbox"/>
</dbReference>
<evidence type="ECO:0000256" key="4">
    <source>
        <dbReference type="ARBA" id="ARBA00023163"/>
    </source>
</evidence>
<keyword evidence="10" id="KW-1185">Reference proteome</keyword>
<dbReference type="GO" id="GO:0003700">
    <property type="term" value="F:DNA-binding transcription factor activity"/>
    <property type="evidence" value="ECO:0007669"/>
    <property type="project" value="InterPro"/>
</dbReference>
<organism evidence="9 10">
    <name type="scientific">Trifolium subterraneum</name>
    <name type="common">Subterranean clover</name>
    <dbReference type="NCBI Taxonomy" id="3900"/>
    <lineage>
        <taxon>Eukaryota</taxon>
        <taxon>Viridiplantae</taxon>
        <taxon>Streptophyta</taxon>
        <taxon>Embryophyta</taxon>
        <taxon>Tracheophyta</taxon>
        <taxon>Spermatophyta</taxon>
        <taxon>Magnoliopsida</taxon>
        <taxon>eudicotyledons</taxon>
        <taxon>Gunneridae</taxon>
        <taxon>Pentapetalae</taxon>
        <taxon>rosids</taxon>
        <taxon>fabids</taxon>
        <taxon>Fabales</taxon>
        <taxon>Fabaceae</taxon>
        <taxon>Papilionoideae</taxon>
        <taxon>50 kb inversion clade</taxon>
        <taxon>NPAAA clade</taxon>
        <taxon>Hologalegina</taxon>
        <taxon>IRL clade</taxon>
        <taxon>Trifolieae</taxon>
        <taxon>Trifolium</taxon>
    </lineage>
</organism>
<keyword evidence="6" id="KW-0175">Coiled coil</keyword>
<dbReference type="EMBL" id="DF974475">
    <property type="protein sequence ID" value="GAU48805.1"/>
    <property type="molecule type" value="Genomic_DNA"/>
</dbReference>
<evidence type="ECO:0000256" key="6">
    <source>
        <dbReference type="SAM" id="Coils"/>
    </source>
</evidence>
<evidence type="ECO:0000256" key="1">
    <source>
        <dbReference type="ARBA" id="ARBA00004123"/>
    </source>
</evidence>
<dbReference type="Proteomes" id="UP000242715">
    <property type="component" value="Unassembled WGS sequence"/>
</dbReference>
<evidence type="ECO:0000256" key="5">
    <source>
        <dbReference type="ARBA" id="ARBA00023242"/>
    </source>
</evidence>
<keyword evidence="3" id="KW-0238">DNA-binding</keyword>
<keyword evidence="5" id="KW-0539">Nucleus</keyword>
<evidence type="ECO:0000259" key="8">
    <source>
        <dbReference type="PROSITE" id="PS51297"/>
    </source>
</evidence>
<dbReference type="SMART" id="SM00432">
    <property type="entry name" value="MADS"/>
    <property type="match status" value="1"/>
</dbReference>
<dbReference type="OrthoDB" id="1898716at2759"/>
<dbReference type="Gene3D" id="3.40.1810.10">
    <property type="entry name" value="Transcription factor, MADS-box"/>
    <property type="match status" value="1"/>
</dbReference>
<dbReference type="PRINTS" id="PR00404">
    <property type="entry name" value="MADSDOMAIN"/>
</dbReference>
<evidence type="ECO:0000256" key="3">
    <source>
        <dbReference type="ARBA" id="ARBA00023125"/>
    </source>
</evidence>
<dbReference type="CDD" id="cd00265">
    <property type="entry name" value="MADS_MEF2_like"/>
    <property type="match status" value="1"/>
</dbReference>
<name>A0A2Z6PGA0_TRISU</name>
<feature type="domain" description="MADS-box" evidence="7">
    <location>
        <begin position="1"/>
        <end position="61"/>
    </location>
</feature>
<dbReference type="GO" id="GO:0005634">
    <property type="term" value="C:nucleus"/>
    <property type="evidence" value="ECO:0007669"/>
    <property type="project" value="UniProtKB-SubCell"/>
</dbReference>
<proteinExistence type="predicted"/>
<reference evidence="10" key="1">
    <citation type="journal article" date="2017" name="Front. Plant Sci.">
        <title>Climate Clever Clovers: New Paradigm to Reduce the Environmental Footprint of Ruminants by Breeding Low Methanogenic Forages Utilizing Haplotype Variation.</title>
        <authorList>
            <person name="Kaur P."/>
            <person name="Appels R."/>
            <person name="Bayer P.E."/>
            <person name="Keeble-Gagnere G."/>
            <person name="Wang J."/>
            <person name="Hirakawa H."/>
            <person name="Shirasawa K."/>
            <person name="Vercoe P."/>
            <person name="Stefanova K."/>
            <person name="Durmic Z."/>
            <person name="Nichols P."/>
            <person name="Revell C."/>
            <person name="Isobe S.N."/>
            <person name="Edwards D."/>
            <person name="Erskine W."/>
        </authorList>
    </citation>
    <scope>NUCLEOTIDE SEQUENCE [LARGE SCALE GENOMIC DNA]</scope>
    <source>
        <strain evidence="10">cv. Daliak</strain>
    </source>
</reference>
<comment type="subcellular location">
    <subcellularLocation>
        <location evidence="1">Nucleus</location>
    </subcellularLocation>
</comment>
<gene>
    <name evidence="9" type="ORF">TSUD_406380</name>
</gene>
<dbReference type="PANTHER" id="PTHR48019">
    <property type="entry name" value="SERUM RESPONSE FACTOR HOMOLOG"/>
    <property type="match status" value="1"/>
</dbReference>
<dbReference type="Pfam" id="PF01486">
    <property type="entry name" value="K-box"/>
    <property type="match status" value="1"/>
</dbReference>
<evidence type="ECO:0000256" key="2">
    <source>
        <dbReference type="ARBA" id="ARBA00023015"/>
    </source>
</evidence>
<feature type="coiled-coil region" evidence="6">
    <location>
        <begin position="77"/>
        <end position="111"/>
    </location>
</feature>
<dbReference type="GO" id="GO:0045944">
    <property type="term" value="P:positive regulation of transcription by RNA polymerase II"/>
    <property type="evidence" value="ECO:0007669"/>
    <property type="project" value="InterPro"/>
</dbReference>
<evidence type="ECO:0000313" key="10">
    <source>
        <dbReference type="Proteomes" id="UP000242715"/>
    </source>
</evidence>
<keyword evidence="4" id="KW-0804">Transcription</keyword>
<dbReference type="InterPro" id="IPR002487">
    <property type="entry name" value="TF_Kbox"/>
</dbReference>
<dbReference type="AlphaFoldDB" id="A0A2Z6PGA0"/>
<dbReference type="Pfam" id="PF00319">
    <property type="entry name" value="SRF-TF"/>
    <property type="match status" value="1"/>
</dbReference>
<dbReference type="InterPro" id="IPR050142">
    <property type="entry name" value="MADS-box/MEF2_TF"/>
</dbReference>
<feature type="domain" description="K-box" evidence="8">
    <location>
        <begin position="84"/>
        <end position="172"/>
    </location>
</feature>
<protein>
    <submittedName>
        <fullName evidence="9">Uncharacterized protein</fullName>
    </submittedName>
</protein>
<dbReference type="GO" id="GO:0000977">
    <property type="term" value="F:RNA polymerase II transcription regulatory region sequence-specific DNA binding"/>
    <property type="evidence" value="ECO:0007669"/>
    <property type="project" value="InterPro"/>
</dbReference>
<evidence type="ECO:0000313" key="9">
    <source>
        <dbReference type="EMBL" id="GAU48805.1"/>
    </source>
</evidence>
<accession>A0A2Z6PGA0</accession>
<keyword evidence="2" id="KW-0805">Transcription regulation</keyword>
<dbReference type="PROSITE" id="PS00350">
    <property type="entry name" value="MADS_BOX_1"/>
    <property type="match status" value="1"/>
</dbReference>
<dbReference type="GO" id="GO:0046983">
    <property type="term" value="F:protein dimerization activity"/>
    <property type="evidence" value="ECO:0007669"/>
    <property type="project" value="InterPro"/>
</dbReference>
<sequence length="178" mass="20568">MGRCKIEVKRIEKSSNRQVTFLKRKNGILKKAKEISVLCDSQVSIILSSESGKIHEYISPSTTLIDVLDRYQRATRKTLWDAELESLSNEIDTIKKENENMELQLRHLKGKNITSLNFNELMTLEDSLENGLTGVRDKMKQVHRMVKRNGEILEEQNKELDLFLQQHMAVEDVGNMHA</sequence>
<dbReference type="InterPro" id="IPR033896">
    <property type="entry name" value="MEF2-like_N"/>
</dbReference>
<dbReference type="InterPro" id="IPR036879">
    <property type="entry name" value="TF_MADSbox_sf"/>
</dbReference>